<protein>
    <submittedName>
        <fullName evidence="1">Uncharacterized protein</fullName>
    </submittedName>
</protein>
<dbReference type="RefSeq" id="WP_014138692.1">
    <property type="nucleotide sequence ID" value="NC_016109.1"/>
</dbReference>
<dbReference type="HOGENOM" id="CLU_3099827_0_0_11"/>
<organism evidence="1 2">
    <name type="scientific">Kitasatospora setae (strain ATCC 33774 / DSM 43861 / JCM 3304 / KCC A-0304 / NBRC 14216 / KM-6054)</name>
    <name type="common">Streptomyces setae</name>
    <dbReference type="NCBI Taxonomy" id="452652"/>
    <lineage>
        <taxon>Bacteria</taxon>
        <taxon>Bacillati</taxon>
        <taxon>Actinomycetota</taxon>
        <taxon>Actinomycetes</taxon>
        <taxon>Kitasatosporales</taxon>
        <taxon>Streptomycetaceae</taxon>
        <taxon>Kitasatospora</taxon>
    </lineage>
</organism>
<dbReference type="PATRIC" id="fig|452652.3.peg.5627"/>
<evidence type="ECO:0000313" key="2">
    <source>
        <dbReference type="Proteomes" id="UP000007076"/>
    </source>
</evidence>
<dbReference type="AlphaFoldDB" id="E4N067"/>
<dbReference type="Proteomes" id="UP000007076">
    <property type="component" value="Chromosome"/>
</dbReference>
<accession>E4N067</accession>
<dbReference type="EMBL" id="AP010968">
    <property type="protein sequence ID" value="BAJ31395.1"/>
    <property type="molecule type" value="Genomic_DNA"/>
</dbReference>
<name>E4N067_KITSK</name>
<proteinExistence type="predicted"/>
<dbReference type="KEGG" id="ksk:KSE_56220"/>
<keyword evidence="2" id="KW-1185">Reference proteome</keyword>
<gene>
    <name evidence="1" type="ordered locus">KSE_56220</name>
</gene>
<evidence type="ECO:0000313" key="1">
    <source>
        <dbReference type="EMBL" id="BAJ31395.1"/>
    </source>
</evidence>
<sequence length="51" mass="5670">MGDSDEIQPRDTAWIAAHHPAPALTLTVDHRYGLRPGDFAALADWAERNRS</sequence>
<reference evidence="1 2" key="1">
    <citation type="journal article" date="2010" name="DNA Res.">
        <title>Genome sequence of Kitasatospora setae NBRC 14216T: an evolutionary snapshot of the family Streptomycetaceae.</title>
        <authorList>
            <person name="Ichikawa N."/>
            <person name="Oguchi A."/>
            <person name="Ikeda H."/>
            <person name="Ishikawa J."/>
            <person name="Kitani S."/>
            <person name="Watanabe Y."/>
            <person name="Nakamura S."/>
            <person name="Katano Y."/>
            <person name="Kishi E."/>
            <person name="Sasagawa M."/>
            <person name="Ankai A."/>
            <person name="Fukui S."/>
            <person name="Hashimoto Y."/>
            <person name="Kamata S."/>
            <person name="Otoguro M."/>
            <person name="Tanikawa S."/>
            <person name="Nihira T."/>
            <person name="Horinouchi S."/>
            <person name="Ohnishi Y."/>
            <person name="Hayakawa M."/>
            <person name="Kuzuyama T."/>
            <person name="Arisawa A."/>
            <person name="Nomoto F."/>
            <person name="Miura H."/>
            <person name="Takahashi Y."/>
            <person name="Fujita N."/>
        </authorList>
    </citation>
    <scope>NUCLEOTIDE SEQUENCE [LARGE SCALE GENOMIC DNA]</scope>
    <source>
        <strain evidence="2">ATCC 33774 / DSM 43861 / JCM 3304 / KCC A-0304 / NBRC 14216 / KM-6054</strain>
    </source>
</reference>